<gene>
    <name evidence="5" type="ORF">PQQ68_27780</name>
</gene>
<feature type="domain" description="Type I restriction modification DNA specificity" evidence="4">
    <location>
        <begin position="16"/>
        <end position="192"/>
    </location>
</feature>
<dbReference type="CDD" id="cd17275">
    <property type="entry name" value="RMtype1_S_MjaORF132P-TRD1-CR1_like"/>
    <property type="match status" value="1"/>
</dbReference>
<feature type="domain" description="Type I restriction modification DNA specificity" evidence="4">
    <location>
        <begin position="222"/>
        <end position="391"/>
    </location>
</feature>
<keyword evidence="5" id="KW-0255">Endonuclease</keyword>
<dbReference type="RefSeq" id="WP_408217097.1">
    <property type="nucleotide sequence ID" value="NZ_JAQQBZ010000025.1"/>
</dbReference>
<dbReference type="InterPro" id="IPR000055">
    <property type="entry name" value="Restrct_endonuc_typeI_TRD"/>
</dbReference>
<keyword evidence="2" id="KW-0680">Restriction system</keyword>
<dbReference type="CDD" id="cd16961">
    <property type="entry name" value="RMtype1_S_TRD-CR_like"/>
    <property type="match status" value="1"/>
</dbReference>
<evidence type="ECO:0000259" key="4">
    <source>
        <dbReference type="Pfam" id="PF01420"/>
    </source>
</evidence>
<evidence type="ECO:0000313" key="6">
    <source>
        <dbReference type="Proteomes" id="UP001629367"/>
    </source>
</evidence>
<name>A0ABW9DF63_9BURK</name>
<evidence type="ECO:0000256" key="2">
    <source>
        <dbReference type="ARBA" id="ARBA00022747"/>
    </source>
</evidence>
<dbReference type="Gene3D" id="1.10.287.1120">
    <property type="entry name" value="Bipartite methylase S protein"/>
    <property type="match status" value="2"/>
</dbReference>
<dbReference type="Pfam" id="PF01420">
    <property type="entry name" value="Methylase_S"/>
    <property type="match status" value="2"/>
</dbReference>
<dbReference type="GO" id="GO:0016787">
    <property type="term" value="F:hydrolase activity"/>
    <property type="evidence" value="ECO:0007669"/>
    <property type="project" value="UniProtKB-KW"/>
</dbReference>
<dbReference type="Gene3D" id="3.90.220.20">
    <property type="entry name" value="DNA methylase specificity domains"/>
    <property type="match status" value="2"/>
</dbReference>
<keyword evidence="3" id="KW-0238">DNA-binding</keyword>
<accession>A0ABW9DF63</accession>
<reference evidence="5 6" key="1">
    <citation type="journal article" date="2024" name="Chem. Sci.">
        <title>Discovery of megapolipeptins by genome mining of a Burkholderiales bacteria collection.</title>
        <authorList>
            <person name="Paulo B.S."/>
            <person name="Recchia M.J.J."/>
            <person name="Lee S."/>
            <person name="Fergusson C.H."/>
            <person name="Romanowski S.B."/>
            <person name="Hernandez A."/>
            <person name="Krull N."/>
            <person name="Liu D.Y."/>
            <person name="Cavanagh H."/>
            <person name="Bos A."/>
            <person name="Gray C.A."/>
            <person name="Murphy B.T."/>
            <person name="Linington R.G."/>
            <person name="Eustaquio A.S."/>
        </authorList>
    </citation>
    <scope>NUCLEOTIDE SEQUENCE [LARGE SCALE GENOMIC DNA]</scope>
    <source>
        <strain evidence="5 6">RL17-335-BIF-A</strain>
    </source>
</reference>
<dbReference type="InterPro" id="IPR044946">
    <property type="entry name" value="Restrct_endonuc_typeI_TRD_sf"/>
</dbReference>
<dbReference type="Proteomes" id="UP001629367">
    <property type="component" value="Unassembled WGS sequence"/>
</dbReference>
<evidence type="ECO:0000256" key="1">
    <source>
        <dbReference type="ARBA" id="ARBA00010923"/>
    </source>
</evidence>
<dbReference type="EC" id="3.1.21.-" evidence="5"/>
<dbReference type="SUPFAM" id="SSF116734">
    <property type="entry name" value="DNA methylase specificity domain"/>
    <property type="match status" value="2"/>
</dbReference>
<comment type="similarity">
    <text evidence="1">Belongs to the type-I restriction system S methylase family.</text>
</comment>
<organism evidence="5 6">
    <name type="scientific">Paraburkholderia dilworthii</name>
    <dbReference type="NCBI Taxonomy" id="948106"/>
    <lineage>
        <taxon>Bacteria</taxon>
        <taxon>Pseudomonadati</taxon>
        <taxon>Pseudomonadota</taxon>
        <taxon>Betaproteobacteria</taxon>
        <taxon>Burkholderiales</taxon>
        <taxon>Burkholderiaceae</taxon>
        <taxon>Paraburkholderia</taxon>
    </lineage>
</organism>
<dbReference type="GO" id="GO:0004519">
    <property type="term" value="F:endonuclease activity"/>
    <property type="evidence" value="ECO:0007669"/>
    <property type="project" value="UniProtKB-KW"/>
</dbReference>
<evidence type="ECO:0000313" key="5">
    <source>
        <dbReference type="EMBL" id="MFM0596838.1"/>
    </source>
</evidence>
<keyword evidence="5" id="KW-0378">Hydrolase</keyword>
<comment type="caution">
    <text evidence="5">The sequence shown here is derived from an EMBL/GenBank/DDBJ whole genome shotgun (WGS) entry which is preliminary data.</text>
</comment>
<keyword evidence="5" id="KW-0540">Nuclease</keyword>
<dbReference type="PANTHER" id="PTHR30408:SF12">
    <property type="entry name" value="TYPE I RESTRICTION ENZYME MJAVIII SPECIFICITY SUBUNIT"/>
    <property type="match status" value="1"/>
</dbReference>
<evidence type="ECO:0000256" key="3">
    <source>
        <dbReference type="ARBA" id="ARBA00023125"/>
    </source>
</evidence>
<dbReference type="InterPro" id="IPR052021">
    <property type="entry name" value="Type-I_RS_S_subunit"/>
</dbReference>
<protein>
    <submittedName>
        <fullName evidence="5">Restriction endonuclease subunit S</fullName>
        <ecNumber evidence="5">3.1.21.-</ecNumber>
    </submittedName>
</protein>
<sequence>MELKPGYQRTDVGPIPDDWSVKLLHQLGKIRTGPFGTLLKANEYAEGDGVPLISVGEIGHGKFRVSEETPRISSQVVKRLPQFVLRRGDIVFGRKGAVNRSSLVSANEDGWFLGSDGISVRPTGECHPSYLAAQLQSSVIQAWLIQNSIGTTMPSLNQAILGLVRIPCASSHEQRAIATVLSDFDALIAGLERLIAKKRDIKQAAMQQLLTGQTRLPGFSGEWEMLRLGDLAVMGSGGTPASANPRYYDGDVPWVAISDMTRGGKLIERTERNLTADGLANCAAQMFPAGTVLYAMYASLGECSIAGIPLCSSQAILGIRPNSRLSAEFLYYVLVARKSIVKAFGQQGTQANLNKGIVQGFEILLPQEKEQTAIAAVMSDMDADLSALESRLAKTSALKQGMMQELLTGRTRLV</sequence>
<dbReference type="PANTHER" id="PTHR30408">
    <property type="entry name" value="TYPE-1 RESTRICTION ENZYME ECOKI SPECIFICITY PROTEIN"/>
    <property type="match status" value="1"/>
</dbReference>
<proteinExistence type="inferred from homology"/>
<dbReference type="EMBL" id="JAQQBZ010000025">
    <property type="protein sequence ID" value="MFM0596838.1"/>
    <property type="molecule type" value="Genomic_DNA"/>
</dbReference>
<keyword evidence="6" id="KW-1185">Reference proteome</keyword>